<keyword evidence="1" id="KW-1133">Transmembrane helix</keyword>
<dbReference type="KEGG" id="kox:KOX_16635"/>
<reference evidence="2 3" key="1">
    <citation type="journal article" date="2012" name="J. Bacteriol.">
        <title>Complete genome sequence of Klebsiella oxytoca KCTC 1686, used in production of 2,3-butanediol.</title>
        <authorList>
            <person name="Shin S.H."/>
            <person name="Kim S."/>
            <person name="Kim J.Y."/>
            <person name="Lee S."/>
            <person name="Um Y."/>
            <person name="Oh M.K."/>
            <person name="Kim Y.R."/>
            <person name="Lee J."/>
            <person name="Yang K.S."/>
        </authorList>
    </citation>
    <scope>NUCLEOTIDE SEQUENCE [LARGE SCALE GENOMIC DNA]</scope>
    <source>
        <strain evidence="3">ATCC 8724 / DSM 4798 / JCM 20051 / NBRC 3318 / NRRL B-199 / KCTC 1686</strain>
    </source>
</reference>
<feature type="transmembrane region" description="Helical" evidence="1">
    <location>
        <begin position="113"/>
        <end position="134"/>
    </location>
</feature>
<dbReference type="AlphaFoldDB" id="A0A0H3H9A2"/>
<evidence type="ECO:0000313" key="2">
    <source>
        <dbReference type="EMBL" id="AEX05049.1"/>
    </source>
</evidence>
<keyword evidence="1" id="KW-0472">Membrane</keyword>
<gene>
    <name evidence="2" type="ordered locus">KOX_16635</name>
</gene>
<name>A0A0H3H9A2_KLEM8</name>
<dbReference type="EMBL" id="CP003218">
    <property type="protein sequence ID" value="AEX05049.1"/>
    <property type="molecule type" value="Genomic_DNA"/>
</dbReference>
<feature type="transmembrane region" description="Helical" evidence="1">
    <location>
        <begin position="54"/>
        <end position="72"/>
    </location>
</feature>
<evidence type="ECO:0008006" key="4">
    <source>
        <dbReference type="Google" id="ProtNLM"/>
    </source>
</evidence>
<dbReference type="PATRIC" id="fig|1006551.4.peg.3337"/>
<organism evidence="2 3">
    <name type="scientific">Klebsiella michiganensis (strain ATCC 8724 / DSM 4798 / JCM 20051 / NBRC 3318 / NRRL B-199 / KCTC 1686 / BUCSAV 143 / CCM 1901)</name>
    <dbReference type="NCBI Taxonomy" id="1006551"/>
    <lineage>
        <taxon>Bacteria</taxon>
        <taxon>Pseudomonadati</taxon>
        <taxon>Pseudomonadota</taxon>
        <taxon>Gammaproteobacteria</taxon>
        <taxon>Enterobacterales</taxon>
        <taxon>Enterobacteriaceae</taxon>
        <taxon>Klebsiella/Raoultella group</taxon>
        <taxon>Klebsiella</taxon>
    </lineage>
</organism>
<dbReference type="Proteomes" id="UP000007843">
    <property type="component" value="Chromosome"/>
</dbReference>
<protein>
    <recommendedName>
        <fullName evidence="4">Transporter</fullName>
    </recommendedName>
</protein>
<evidence type="ECO:0000313" key="3">
    <source>
        <dbReference type="Proteomes" id="UP000007843"/>
    </source>
</evidence>
<accession>A0A0H3H9A2</accession>
<keyword evidence="1" id="KW-0812">Transmembrane</keyword>
<dbReference type="HOGENOM" id="CLU_159225_0_0_6"/>
<feature type="transmembrane region" description="Helical" evidence="1">
    <location>
        <begin position="84"/>
        <end position="107"/>
    </location>
</feature>
<proteinExistence type="predicted"/>
<evidence type="ECO:0000256" key="1">
    <source>
        <dbReference type="SAM" id="Phobius"/>
    </source>
</evidence>
<feature type="transmembrane region" description="Helical" evidence="1">
    <location>
        <begin position="21"/>
        <end position="42"/>
    </location>
</feature>
<sequence>MWAPVRENIMESLSNIRREKVLAAFIFSLTAWALLYLWLYLVHAIDEKVASTTLSSPLVHASITFSVLAFIFQKKPGALRELAIIVFWLVLIFIYSIVVFNILLNIIPDIYDIIFYYECFLLIVFCGSPAYLLMRII</sequence>